<dbReference type="EMBL" id="GGEC01010072">
    <property type="protein sequence ID" value="MBW90555.1"/>
    <property type="molecule type" value="Transcribed_RNA"/>
</dbReference>
<accession>A0A2P2JAN8</accession>
<organism evidence="1">
    <name type="scientific">Rhizophora mucronata</name>
    <name type="common">Asiatic mangrove</name>
    <dbReference type="NCBI Taxonomy" id="61149"/>
    <lineage>
        <taxon>Eukaryota</taxon>
        <taxon>Viridiplantae</taxon>
        <taxon>Streptophyta</taxon>
        <taxon>Embryophyta</taxon>
        <taxon>Tracheophyta</taxon>
        <taxon>Spermatophyta</taxon>
        <taxon>Magnoliopsida</taxon>
        <taxon>eudicotyledons</taxon>
        <taxon>Gunneridae</taxon>
        <taxon>Pentapetalae</taxon>
        <taxon>rosids</taxon>
        <taxon>fabids</taxon>
        <taxon>Malpighiales</taxon>
        <taxon>Rhizophoraceae</taxon>
        <taxon>Rhizophora</taxon>
    </lineage>
</organism>
<dbReference type="AlphaFoldDB" id="A0A2P2JAN8"/>
<reference evidence="1" key="1">
    <citation type="submission" date="2018-02" db="EMBL/GenBank/DDBJ databases">
        <title>Rhizophora mucronata_Transcriptome.</title>
        <authorList>
            <person name="Meera S.P."/>
            <person name="Sreeshan A."/>
            <person name="Augustine A."/>
        </authorList>
    </citation>
    <scope>NUCLEOTIDE SEQUENCE</scope>
    <source>
        <tissue evidence="1">Leaf</tissue>
    </source>
</reference>
<protein>
    <submittedName>
        <fullName evidence="1">Uncharacterized protein</fullName>
    </submittedName>
</protein>
<evidence type="ECO:0000313" key="1">
    <source>
        <dbReference type="EMBL" id="MBW90555.1"/>
    </source>
</evidence>
<name>A0A2P2JAN8_RHIMU</name>
<sequence>MGWGLWSLSCPSRGRVFPALRQLVEARDTLICKDPDRDFLFASFFSRSLIISNGFVRSPFSFSWWFLSRCFCQPL</sequence>
<proteinExistence type="predicted"/>